<keyword evidence="10" id="KW-1185">Reference proteome</keyword>
<dbReference type="GO" id="GO:0005886">
    <property type="term" value="C:plasma membrane"/>
    <property type="evidence" value="ECO:0007669"/>
    <property type="project" value="TreeGrafter"/>
</dbReference>
<gene>
    <name evidence="9" type="ORF">D9615_009897</name>
</gene>
<comment type="cofactor">
    <cofactor evidence="1">
        <name>Mg(2+)</name>
        <dbReference type="ChEBI" id="CHEBI:18420"/>
    </cofactor>
</comment>
<evidence type="ECO:0000256" key="2">
    <source>
        <dbReference type="ARBA" id="ARBA00004141"/>
    </source>
</evidence>
<sequence>MAQLSDQKAHLPTDFERLFGLLSLPGKEEIQACWDLCRLHNNIGFWVVWLPAAWSIAMYYHANPTVPGLVCLHTAGLFVPLCFGIKSLIMTIDDPLDYDVDALVERTKNRALPRGAVSLDRAWMFFALQMPFASEAMMLRST</sequence>
<organism evidence="9 10">
    <name type="scientific">Tricholomella constricta</name>
    <dbReference type="NCBI Taxonomy" id="117010"/>
    <lineage>
        <taxon>Eukaryota</taxon>
        <taxon>Fungi</taxon>
        <taxon>Dikarya</taxon>
        <taxon>Basidiomycota</taxon>
        <taxon>Agaricomycotina</taxon>
        <taxon>Agaricomycetes</taxon>
        <taxon>Agaricomycetidae</taxon>
        <taxon>Agaricales</taxon>
        <taxon>Tricholomatineae</taxon>
        <taxon>Lyophyllaceae</taxon>
        <taxon>Tricholomella</taxon>
    </lineage>
</organism>
<evidence type="ECO:0000256" key="3">
    <source>
        <dbReference type="ARBA" id="ARBA00005985"/>
    </source>
</evidence>
<evidence type="ECO:0000256" key="5">
    <source>
        <dbReference type="ARBA" id="ARBA00022692"/>
    </source>
</evidence>
<evidence type="ECO:0000256" key="1">
    <source>
        <dbReference type="ARBA" id="ARBA00001946"/>
    </source>
</evidence>
<proteinExistence type="inferred from homology"/>
<feature type="transmembrane region" description="Helical" evidence="8">
    <location>
        <begin position="43"/>
        <end position="62"/>
    </location>
</feature>
<protein>
    <submittedName>
        <fullName evidence="9">Uncharacterized protein</fullName>
    </submittedName>
</protein>
<name>A0A8H5GZQ1_9AGAR</name>
<feature type="transmembrane region" description="Helical" evidence="8">
    <location>
        <begin position="69"/>
        <end position="89"/>
    </location>
</feature>
<evidence type="ECO:0000256" key="7">
    <source>
        <dbReference type="ARBA" id="ARBA00023136"/>
    </source>
</evidence>
<dbReference type="AlphaFoldDB" id="A0A8H5GZQ1"/>
<evidence type="ECO:0000256" key="4">
    <source>
        <dbReference type="ARBA" id="ARBA00022679"/>
    </source>
</evidence>
<dbReference type="Gene3D" id="1.10.357.140">
    <property type="entry name" value="UbiA prenyltransferase"/>
    <property type="match status" value="1"/>
</dbReference>
<keyword evidence="5 8" id="KW-0812">Transmembrane</keyword>
<evidence type="ECO:0000313" key="10">
    <source>
        <dbReference type="Proteomes" id="UP000565441"/>
    </source>
</evidence>
<keyword evidence="7 8" id="KW-0472">Membrane</keyword>
<dbReference type="InterPro" id="IPR039653">
    <property type="entry name" value="Prenyltransferase"/>
</dbReference>
<dbReference type="EMBL" id="JAACJP010000038">
    <property type="protein sequence ID" value="KAF5373992.1"/>
    <property type="molecule type" value="Genomic_DNA"/>
</dbReference>
<keyword evidence="6 8" id="KW-1133">Transmembrane helix</keyword>
<evidence type="ECO:0000256" key="8">
    <source>
        <dbReference type="SAM" id="Phobius"/>
    </source>
</evidence>
<dbReference type="InterPro" id="IPR000537">
    <property type="entry name" value="UbiA_prenyltransferase"/>
</dbReference>
<dbReference type="GO" id="GO:0016765">
    <property type="term" value="F:transferase activity, transferring alkyl or aryl (other than methyl) groups"/>
    <property type="evidence" value="ECO:0007669"/>
    <property type="project" value="InterPro"/>
</dbReference>
<evidence type="ECO:0000313" key="9">
    <source>
        <dbReference type="EMBL" id="KAF5373992.1"/>
    </source>
</evidence>
<dbReference type="OrthoDB" id="18170at2759"/>
<dbReference type="PANTHER" id="PTHR11048">
    <property type="entry name" value="PRENYLTRANSFERASES"/>
    <property type="match status" value="1"/>
</dbReference>
<comment type="subcellular location">
    <subcellularLocation>
        <location evidence="2">Membrane</location>
        <topology evidence="2">Multi-pass membrane protein</topology>
    </subcellularLocation>
</comment>
<reference evidence="9 10" key="1">
    <citation type="journal article" date="2020" name="ISME J.">
        <title>Uncovering the hidden diversity of litter-decomposition mechanisms in mushroom-forming fungi.</title>
        <authorList>
            <person name="Floudas D."/>
            <person name="Bentzer J."/>
            <person name="Ahren D."/>
            <person name="Johansson T."/>
            <person name="Persson P."/>
            <person name="Tunlid A."/>
        </authorList>
    </citation>
    <scope>NUCLEOTIDE SEQUENCE [LARGE SCALE GENOMIC DNA]</scope>
    <source>
        <strain evidence="9 10">CBS 661.87</strain>
    </source>
</reference>
<dbReference type="Pfam" id="PF01040">
    <property type="entry name" value="UbiA"/>
    <property type="match status" value="1"/>
</dbReference>
<comment type="caution">
    <text evidence="9">The sequence shown here is derived from an EMBL/GenBank/DDBJ whole genome shotgun (WGS) entry which is preliminary data.</text>
</comment>
<dbReference type="InterPro" id="IPR044878">
    <property type="entry name" value="UbiA_sf"/>
</dbReference>
<evidence type="ECO:0000256" key="6">
    <source>
        <dbReference type="ARBA" id="ARBA00022989"/>
    </source>
</evidence>
<accession>A0A8H5GZQ1</accession>
<comment type="similarity">
    <text evidence="3">Belongs to the UbiA prenyltransferase family.</text>
</comment>
<keyword evidence="4" id="KW-0808">Transferase</keyword>
<dbReference type="Proteomes" id="UP000565441">
    <property type="component" value="Unassembled WGS sequence"/>
</dbReference>
<dbReference type="PANTHER" id="PTHR11048:SF28">
    <property type="entry name" value="4-HYDROXYBENZOATE POLYPRENYLTRANSFERASE, MITOCHONDRIAL"/>
    <property type="match status" value="1"/>
</dbReference>